<proteinExistence type="predicted"/>
<organism evidence="1 2">
    <name type="scientific">Knipowitschia caucasica</name>
    <name type="common">Caucasian dwarf goby</name>
    <name type="synonym">Pomatoschistus caucasicus</name>
    <dbReference type="NCBI Taxonomy" id="637954"/>
    <lineage>
        <taxon>Eukaryota</taxon>
        <taxon>Metazoa</taxon>
        <taxon>Chordata</taxon>
        <taxon>Craniata</taxon>
        <taxon>Vertebrata</taxon>
        <taxon>Euteleostomi</taxon>
        <taxon>Actinopterygii</taxon>
        <taxon>Neopterygii</taxon>
        <taxon>Teleostei</taxon>
        <taxon>Neoteleostei</taxon>
        <taxon>Acanthomorphata</taxon>
        <taxon>Gobiaria</taxon>
        <taxon>Gobiiformes</taxon>
        <taxon>Gobioidei</taxon>
        <taxon>Gobiidae</taxon>
        <taxon>Gobiinae</taxon>
        <taxon>Knipowitschia</taxon>
    </lineage>
</organism>
<dbReference type="AlphaFoldDB" id="A0AAV2L931"/>
<dbReference type="Proteomes" id="UP001497482">
    <property type="component" value="Chromosome 22"/>
</dbReference>
<gene>
    <name evidence="1" type="ORF">KC01_LOCUS27207</name>
</gene>
<evidence type="ECO:0000313" key="1">
    <source>
        <dbReference type="EMBL" id="CAL1598847.1"/>
    </source>
</evidence>
<reference evidence="1 2" key="1">
    <citation type="submission" date="2024-04" db="EMBL/GenBank/DDBJ databases">
        <authorList>
            <person name="Waldvogel A.-M."/>
            <person name="Schoenle A."/>
        </authorList>
    </citation>
    <scope>NUCLEOTIDE SEQUENCE [LARGE SCALE GENOMIC DNA]</scope>
</reference>
<name>A0AAV2L931_KNICA</name>
<accession>A0AAV2L931</accession>
<dbReference type="EMBL" id="OZ035844">
    <property type="protein sequence ID" value="CAL1598847.1"/>
    <property type="molecule type" value="Genomic_DNA"/>
</dbReference>
<evidence type="ECO:0000313" key="2">
    <source>
        <dbReference type="Proteomes" id="UP001497482"/>
    </source>
</evidence>
<keyword evidence="2" id="KW-1185">Reference proteome</keyword>
<sequence length="84" mass="9323">MQGPQSVDARREGMMAVEESLRELGSSRGSSHRAPHTGLLSSICCGWHRSERTTAVDESARPDVDRCGPEERALKAQFNQRLSR</sequence>
<protein>
    <submittedName>
        <fullName evidence="1">Uncharacterized protein</fullName>
    </submittedName>
</protein>